<reference evidence="2" key="1">
    <citation type="journal article" date="2019" name="Int. J. Syst. Evol. Microbiol.">
        <title>The Global Catalogue of Microorganisms (GCM) 10K type strain sequencing project: providing services to taxonomists for standard genome sequencing and annotation.</title>
        <authorList>
            <consortium name="The Broad Institute Genomics Platform"/>
            <consortium name="The Broad Institute Genome Sequencing Center for Infectious Disease"/>
            <person name="Wu L."/>
            <person name="Ma J."/>
        </authorList>
    </citation>
    <scope>NUCLEOTIDE SEQUENCE [LARGE SCALE GENOMIC DNA]</scope>
    <source>
        <strain evidence="2">JCM 31202</strain>
    </source>
</reference>
<organism evidence="1 2">
    <name type="scientific">Actinomadura sediminis</name>
    <dbReference type="NCBI Taxonomy" id="1038904"/>
    <lineage>
        <taxon>Bacteria</taxon>
        <taxon>Bacillati</taxon>
        <taxon>Actinomycetota</taxon>
        <taxon>Actinomycetes</taxon>
        <taxon>Streptosporangiales</taxon>
        <taxon>Thermomonosporaceae</taxon>
        <taxon>Actinomadura</taxon>
    </lineage>
</organism>
<comment type="caution">
    <text evidence="1">The sequence shown here is derived from an EMBL/GenBank/DDBJ whole genome shotgun (WGS) entry which is preliminary data.</text>
</comment>
<dbReference type="RefSeq" id="WP_378296610.1">
    <property type="nucleotide sequence ID" value="NZ_JBHTJA010000005.1"/>
</dbReference>
<dbReference type="EMBL" id="JBHTJA010000005">
    <property type="protein sequence ID" value="MFD0899726.1"/>
    <property type="molecule type" value="Genomic_DNA"/>
</dbReference>
<sequence>MTDRPDPLAALRAVRATRWFTGEDVDDGTLREILDAAPARRLRDPDRAARPRHAVDVRVASRPAGIAVRGGGRLRG</sequence>
<keyword evidence="2" id="KW-1185">Reference proteome</keyword>
<accession>A0ABW3EHE2</accession>
<proteinExistence type="predicted"/>
<dbReference type="Proteomes" id="UP001596972">
    <property type="component" value="Unassembled WGS sequence"/>
</dbReference>
<gene>
    <name evidence="1" type="ORF">ACFQ11_04945</name>
</gene>
<name>A0ABW3EHE2_9ACTN</name>
<evidence type="ECO:0000313" key="2">
    <source>
        <dbReference type="Proteomes" id="UP001596972"/>
    </source>
</evidence>
<evidence type="ECO:0008006" key="3">
    <source>
        <dbReference type="Google" id="ProtNLM"/>
    </source>
</evidence>
<evidence type="ECO:0000313" key="1">
    <source>
        <dbReference type="EMBL" id="MFD0899726.1"/>
    </source>
</evidence>
<protein>
    <recommendedName>
        <fullName evidence="3">Nitroreductase</fullName>
    </recommendedName>
</protein>